<gene>
    <name evidence="1" type="ORF">SNE40_015256</name>
</gene>
<reference evidence="1 2" key="1">
    <citation type="submission" date="2024-01" db="EMBL/GenBank/DDBJ databases">
        <title>The genome of the rayed Mediterranean limpet Patella caerulea (Linnaeus, 1758).</title>
        <authorList>
            <person name="Anh-Thu Weber A."/>
            <person name="Halstead-Nussloch G."/>
        </authorList>
    </citation>
    <scope>NUCLEOTIDE SEQUENCE [LARGE SCALE GENOMIC DNA]</scope>
    <source>
        <strain evidence="1">AATW-2023a</strain>
        <tissue evidence="1">Whole specimen</tissue>
    </source>
</reference>
<proteinExistence type="predicted"/>
<protein>
    <submittedName>
        <fullName evidence="1">Uncharacterized protein</fullName>
    </submittedName>
</protein>
<comment type="caution">
    <text evidence="1">The sequence shown here is derived from an EMBL/GenBank/DDBJ whole genome shotgun (WGS) entry which is preliminary data.</text>
</comment>
<dbReference type="Proteomes" id="UP001347796">
    <property type="component" value="Unassembled WGS sequence"/>
</dbReference>
<sequence>MMVTSYRGITACYSPPDSMCSSHFLSNSYGSSQRITIERLYYGRKPPTVTKESCDCNTTCCVWNGYGGPAMSRVPFSKEDRLSVYRNCSHEFSCVIRSPYSPDTGYDYVVYQFTSLWGK</sequence>
<evidence type="ECO:0000313" key="1">
    <source>
        <dbReference type="EMBL" id="KAK6177078.1"/>
    </source>
</evidence>
<organism evidence="1 2">
    <name type="scientific">Patella caerulea</name>
    <name type="common">Rayed Mediterranean limpet</name>
    <dbReference type="NCBI Taxonomy" id="87958"/>
    <lineage>
        <taxon>Eukaryota</taxon>
        <taxon>Metazoa</taxon>
        <taxon>Spiralia</taxon>
        <taxon>Lophotrochozoa</taxon>
        <taxon>Mollusca</taxon>
        <taxon>Gastropoda</taxon>
        <taxon>Patellogastropoda</taxon>
        <taxon>Patelloidea</taxon>
        <taxon>Patellidae</taxon>
        <taxon>Patella</taxon>
    </lineage>
</organism>
<keyword evidence="2" id="KW-1185">Reference proteome</keyword>
<dbReference type="AlphaFoldDB" id="A0AAN8JJL1"/>
<dbReference type="EMBL" id="JAZGQO010000010">
    <property type="protein sequence ID" value="KAK6177078.1"/>
    <property type="molecule type" value="Genomic_DNA"/>
</dbReference>
<name>A0AAN8JJL1_PATCE</name>
<accession>A0AAN8JJL1</accession>
<evidence type="ECO:0000313" key="2">
    <source>
        <dbReference type="Proteomes" id="UP001347796"/>
    </source>
</evidence>